<dbReference type="PROSITE" id="PS51371">
    <property type="entry name" value="CBS"/>
    <property type="match status" value="2"/>
</dbReference>
<dbReference type="AlphaFoldDB" id="A0A0W7WGZ7"/>
<evidence type="ECO:0000313" key="4">
    <source>
        <dbReference type="EMBL" id="KUF09807.1"/>
    </source>
</evidence>
<keyword evidence="5" id="KW-1185">Reference proteome</keyword>
<name>A0A0W7WGZ7_9RHOB</name>
<protein>
    <submittedName>
        <fullName evidence="4">Signal transduction protein</fullName>
    </submittedName>
</protein>
<dbReference type="Proteomes" id="UP000054396">
    <property type="component" value="Unassembled WGS sequence"/>
</dbReference>
<dbReference type="SUPFAM" id="SSF54631">
    <property type="entry name" value="CBS-domain pair"/>
    <property type="match status" value="1"/>
</dbReference>
<proteinExistence type="predicted"/>
<evidence type="ECO:0000256" key="1">
    <source>
        <dbReference type="ARBA" id="ARBA00023122"/>
    </source>
</evidence>
<evidence type="ECO:0000313" key="5">
    <source>
        <dbReference type="Proteomes" id="UP000054396"/>
    </source>
</evidence>
<keyword evidence="1 2" id="KW-0129">CBS domain</keyword>
<feature type="domain" description="CBS" evidence="3">
    <location>
        <begin position="11"/>
        <end position="69"/>
    </location>
</feature>
<dbReference type="PANTHER" id="PTHR43080">
    <property type="entry name" value="CBS DOMAIN-CONTAINING PROTEIN CBSX3, MITOCHONDRIAL"/>
    <property type="match status" value="1"/>
</dbReference>
<accession>A0A0W7WGZ7</accession>
<dbReference type="RefSeq" id="WP_058863082.1">
    <property type="nucleotide sequence ID" value="NZ_LPXO01000010.1"/>
</dbReference>
<dbReference type="STRING" id="1685382.AVJ23_15265"/>
<dbReference type="PANTHER" id="PTHR43080:SF2">
    <property type="entry name" value="CBS DOMAIN-CONTAINING PROTEIN"/>
    <property type="match status" value="1"/>
</dbReference>
<sequence>MIIKSIDQLLQGRSLVSVTPDATIREACTLLDRHGIGALAVLDGPRLVGILSERDVIRRCIAAGRRTDETRVREIMTPDPQTIRRNASLADAQTVMVEGGFRHLPVIDAIGSIVGMMSIRDVPTEYRLMVERFREAQGAPTAAQ</sequence>
<organism evidence="4 5">
    <name type="scientific">Pseudoponticoccus marisrubri</name>
    <dbReference type="NCBI Taxonomy" id="1685382"/>
    <lineage>
        <taxon>Bacteria</taxon>
        <taxon>Pseudomonadati</taxon>
        <taxon>Pseudomonadota</taxon>
        <taxon>Alphaproteobacteria</taxon>
        <taxon>Rhodobacterales</taxon>
        <taxon>Roseobacteraceae</taxon>
        <taxon>Pseudoponticoccus</taxon>
    </lineage>
</organism>
<reference evidence="4 5" key="1">
    <citation type="submission" date="2015-12" db="EMBL/GenBank/DDBJ databases">
        <authorList>
            <person name="Shamseldin A."/>
            <person name="Moawad H."/>
            <person name="Abd El-Rahim W.M."/>
            <person name="Sadowsky M.J."/>
        </authorList>
    </citation>
    <scope>NUCLEOTIDE SEQUENCE [LARGE SCALE GENOMIC DNA]</scope>
    <source>
        <strain evidence="4 5">SJ5A-1</strain>
    </source>
</reference>
<comment type="caution">
    <text evidence="4">The sequence shown here is derived from an EMBL/GenBank/DDBJ whole genome shotgun (WGS) entry which is preliminary data.</text>
</comment>
<gene>
    <name evidence="4" type="ORF">AVJ23_15265</name>
</gene>
<dbReference type="EMBL" id="LPXO01000010">
    <property type="protein sequence ID" value="KUF09807.1"/>
    <property type="molecule type" value="Genomic_DNA"/>
</dbReference>
<feature type="domain" description="CBS" evidence="3">
    <location>
        <begin position="76"/>
        <end position="135"/>
    </location>
</feature>
<dbReference type="Gene3D" id="3.10.580.10">
    <property type="entry name" value="CBS-domain"/>
    <property type="match status" value="1"/>
</dbReference>
<evidence type="ECO:0000259" key="3">
    <source>
        <dbReference type="PROSITE" id="PS51371"/>
    </source>
</evidence>
<dbReference type="InterPro" id="IPR044725">
    <property type="entry name" value="CBSX3_CBS_dom"/>
</dbReference>
<dbReference type="OrthoDB" id="9807125at2"/>
<dbReference type="CDD" id="cd04623">
    <property type="entry name" value="CBS_pair_bac_euk"/>
    <property type="match status" value="1"/>
</dbReference>
<evidence type="ECO:0000256" key="2">
    <source>
        <dbReference type="PROSITE-ProRule" id="PRU00703"/>
    </source>
</evidence>
<dbReference type="InterPro" id="IPR046342">
    <property type="entry name" value="CBS_dom_sf"/>
</dbReference>
<dbReference type="InterPro" id="IPR000644">
    <property type="entry name" value="CBS_dom"/>
</dbReference>
<dbReference type="InterPro" id="IPR051257">
    <property type="entry name" value="Diverse_CBS-Domain"/>
</dbReference>
<dbReference type="SMART" id="SM00116">
    <property type="entry name" value="CBS"/>
    <property type="match status" value="2"/>
</dbReference>
<dbReference type="Pfam" id="PF00571">
    <property type="entry name" value="CBS"/>
    <property type="match status" value="2"/>
</dbReference>